<organism evidence="2 3">
    <name type="scientific">Streptomyces smaragdinus</name>
    <dbReference type="NCBI Taxonomy" id="2585196"/>
    <lineage>
        <taxon>Bacteria</taxon>
        <taxon>Bacillati</taxon>
        <taxon>Actinomycetota</taxon>
        <taxon>Actinomycetes</taxon>
        <taxon>Kitasatosporales</taxon>
        <taxon>Streptomycetaceae</taxon>
        <taxon>Streptomyces</taxon>
    </lineage>
</organism>
<accession>A0A7K0CQK9</accession>
<dbReference type="Proteomes" id="UP000466345">
    <property type="component" value="Unassembled WGS sequence"/>
</dbReference>
<keyword evidence="1" id="KW-0732">Signal</keyword>
<protein>
    <recommendedName>
        <fullName evidence="4">Secreted protein</fullName>
    </recommendedName>
</protein>
<evidence type="ECO:0000313" key="2">
    <source>
        <dbReference type="EMBL" id="MQY15778.1"/>
    </source>
</evidence>
<dbReference type="EMBL" id="WEGJ01000039">
    <property type="protein sequence ID" value="MQY15778.1"/>
    <property type="molecule type" value="Genomic_DNA"/>
</dbReference>
<feature type="signal peptide" evidence="1">
    <location>
        <begin position="1"/>
        <end position="28"/>
    </location>
</feature>
<comment type="caution">
    <text evidence="2">The sequence shown here is derived from an EMBL/GenBank/DDBJ whole genome shotgun (WGS) entry which is preliminary data.</text>
</comment>
<keyword evidence="3" id="KW-1185">Reference proteome</keyword>
<evidence type="ECO:0000313" key="3">
    <source>
        <dbReference type="Proteomes" id="UP000466345"/>
    </source>
</evidence>
<gene>
    <name evidence="2" type="ORF">SRB5_59690</name>
</gene>
<feature type="chain" id="PRO_5029501908" description="Secreted protein" evidence="1">
    <location>
        <begin position="29"/>
        <end position="485"/>
    </location>
</feature>
<name>A0A7K0CQK9_9ACTN</name>
<reference evidence="2 3" key="1">
    <citation type="submission" date="2019-10" db="EMBL/GenBank/DDBJ databases">
        <title>Streptomyces smaragdinus sp. nov. and Streptomyces fabii sp. nov., isolated from the gut of fungus growing-termite Macrotermes natalensis.</title>
        <authorList>
            <person name="Schwitalla J."/>
            <person name="Benndorf R."/>
            <person name="Martin K."/>
            <person name="De Beer W."/>
            <person name="Kaster A.-K."/>
            <person name="Vollmers J."/>
            <person name="Poulsen M."/>
            <person name="Beemelmanns C."/>
        </authorList>
    </citation>
    <scope>NUCLEOTIDE SEQUENCE [LARGE SCALE GENOMIC DNA]</scope>
    <source>
        <strain evidence="2 3">RB5</strain>
    </source>
</reference>
<evidence type="ECO:0000256" key="1">
    <source>
        <dbReference type="SAM" id="SignalP"/>
    </source>
</evidence>
<proteinExistence type="predicted"/>
<dbReference type="AlphaFoldDB" id="A0A7K0CQK9"/>
<sequence>MKMRTKVRAVTAALLALAALTATGPAQAADPDPGLALSNFELRPIKNRATLQDRVATMNQEFDNIGVNEILQNANNTGRFSSGVCNDAATAGTSTPQNLVSSFCFDTDDNGNSNSEWIPQGVTGVGDADADMTWGDATTGWDPAAHKPLLVTWYNKDDWNGDKVNDDVDVDGTNTAVKGVRISFIDSGTGKYAHVLLVYPFTNDSGNASWMGMRTTQKYGAGSLHAGGIVWYGYKLYVADTNRGFRVFDLRDIIDLQGNLPEGTSYGTDKTAVGRQSGVFYAHGYRYILPESDGWTNAGCDTLEMVPSPVCDMQDGDKTCTRYDVTPRFSSASLDRSASVRHVVTGEWCARPNTTEYATGRVVRWPMLDDGGLPKVSSDGLWKGDAAYRIPFDYRLDPSLNGGIQGVASYNGTYFLNQSLGTTSNGVTQVARPNSDGRLETLYTLQGAIGLEDLTIWPDRADPMFWTVTEYGGARMMYGIRPTQP</sequence>
<dbReference type="RefSeq" id="WP_153456583.1">
    <property type="nucleotide sequence ID" value="NZ_WEGJ01000039.1"/>
</dbReference>
<dbReference type="OrthoDB" id="618894at2"/>
<evidence type="ECO:0008006" key="4">
    <source>
        <dbReference type="Google" id="ProtNLM"/>
    </source>
</evidence>